<reference evidence="1" key="1">
    <citation type="submission" date="2022-12" db="EMBL/GenBank/DDBJ databases">
        <title>Genome assemblies of Blomia tropicalis.</title>
        <authorList>
            <person name="Cui Y."/>
        </authorList>
    </citation>
    <scope>NUCLEOTIDE SEQUENCE</scope>
    <source>
        <tissue evidence="1">Adult mites</tissue>
    </source>
</reference>
<comment type="caution">
    <text evidence="1">The sequence shown here is derived from an EMBL/GenBank/DDBJ whole genome shotgun (WGS) entry which is preliminary data.</text>
</comment>
<evidence type="ECO:0000313" key="1">
    <source>
        <dbReference type="EMBL" id="KAJ6221024.1"/>
    </source>
</evidence>
<gene>
    <name evidence="1" type="ORF">RDWZM_006836</name>
</gene>
<protein>
    <submittedName>
        <fullName evidence="1">Uncharacterized protein</fullName>
    </submittedName>
</protein>
<dbReference type="Proteomes" id="UP001142055">
    <property type="component" value="Chromosome 2"/>
</dbReference>
<dbReference type="AlphaFoldDB" id="A0A9Q0M8U6"/>
<name>A0A9Q0M8U6_BLOTA</name>
<accession>A0A9Q0M8U6</accession>
<evidence type="ECO:0000313" key="2">
    <source>
        <dbReference type="Proteomes" id="UP001142055"/>
    </source>
</evidence>
<sequence>MATRKTMTSMMATTNKMRKDEKCLTITTFALLIILSYCCCLINCLPQSNDNNSNNNKERAVQFDDDPKQLINGAESTVDKRSPSRQYNFGLGKRSNRMERYRSELIDFLRNLKALRNVDGPIEFAVSDRIQPFMIGTFGEKRSKPQRFSFGLGKRSMEEVYDDGDDQMNVEQDLEKRKAQRYQFGIGKRSWFGESSNDDSIMGRKGANFEDFMKRRYSFGLGKRSQ</sequence>
<dbReference type="EMBL" id="JAPWDV010000002">
    <property type="protein sequence ID" value="KAJ6221024.1"/>
    <property type="molecule type" value="Genomic_DNA"/>
</dbReference>
<proteinExistence type="predicted"/>
<keyword evidence="2" id="KW-1185">Reference proteome</keyword>
<organism evidence="1 2">
    <name type="scientific">Blomia tropicalis</name>
    <name type="common">Mite</name>
    <dbReference type="NCBI Taxonomy" id="40697"/>
    <lineage>
        <taxon>Eukaryota</taxon>
        <taxon>Metazoa</taxon>
        <taxon>Ecdysozoa</taxon>
        <taxon>Arthropoda</taxon>
        <taxon>Chelicerata</taxon>
        <taxon>Arachnida</taxon>
        <taxon>Acari</taxon>
        <taxon>Acariformes</taxon>
        <taxon>Sarcoptiformes</taxon>
        <taxon>Astigmata</taxon>
        <taxon>Glycyphagoidea</taxon>
        <taxon>Echimyopodidae</taxon>
        <taxon>Blomia</taxon>
    </lineage>
</organism>